<evidence type="ECO:0000259" key="2">
    <source>
        <dbReference type="Pfam" id="PF10601"/>
    </source>
</evidence>
<dbReference type="EMBL" id="JAGPNK010000004">
    <property type="protein sequence ID" value="KAH7323103.1"/>
    <property type="molecule type" value="Genomic_DNA"/>
</dbReference>
<feature type="region of interest" description="Disordered" evidence="1">
    <location>
        <begin position="1"/>
        <end position="38"/>
    </location>
</feature>
<protein>
    <recommendedName>
        <fullName evidence="2">LITAF domain-containing protein</fullName>
    </recommendedName>
</protein>
<gene>
    <name evidence="3" type="ORF">B0I35DRAFT_427125</name>
</gene>
<dbReference type="AlphaFoldDB" id="A0A8K0WUE8"/>
<keyword evidence="4" id="KW-1185">Reference proteome</keyword>
<reference evidence="3" key="1">
    <citation type="journal article" date="2021" name="Nat. Commun.">
        <title>Genetic determinants of endophytism in the Arabidopsis root mycobiome.</title>
        <authorList>
            <person name="Mesny F."/>
            <person name="Miyauchi S."/>
            <person name="Thiergart T."/>
            <person name="Pickel B."/>
            <person name="Atanasova L."/>
            <person name="Karlsson M."/>
            <person name="Huettel B."/>
            <person name="Barry K.W."/>
            <person name="Haridas S."/>
            <person name="Chen C."/>
            <person name="Bauer D."/>
            <person name="Andreopoulos W."/>
            <person name="Pangilinan J."/>
            <person name="LaButti K."/>
            <person name="Riley R."/>
            <person name="Lipzen A."/>
            <person name="Clum A."/>
            <person name="Drula E."/>
            <person name="Henrissat B."/>
            <person name="Kohler A."/>
            <person name="Grigoriev I.V."/>
            <person name="Martin F.M."/>
            <person name="Hacquard S."/>
        </authorList>
    </citation>
    <scope>NUCLEOTIDE SEQUENCE</scope>
    <source>
        <strain evidence="3">MPI-CAGE-CH-0235</strain>
    </source>
</reference>
<sequence length="190" mass="20701">MSHLESSRTNIVSMAPSSNEAVPKAAQNHEPADETRIGPAPLKEIPAFIIKDETITGVGQGTLPIHLIPDPERVVPLDKLTAQNGHIVDCPFCQQRTGAKVEEDGSGHQCIAVLVLCLFCPPLALVPCFTGWGIGHKYYCMNCRQLLAHQPYESPIQVFGPGSTDGTMPSQYLPMPPMQRPERTAQRGNH</sequence>
<accession>A0A8K0WUE8</accession>
<evidence type="ECO:0000313" key="3">
    <source>
        <dbReference type="EMBL" id="KAH7323103.1"/>
    </source>
</evidence>
<dbReference type="Pfam" id="PF10601">
    <property type="entry name" value="zf-LITAF-like"/>
    <property type="match status" value="1"/>
</dbReference>
<feature type="domain" description="LITAF" evidence="2">
    <location>
        <begin position="88"/>
        <end position="150"/>
    </location>
</feature>
<evidence type="ECO:0000256" key="1">
    <source>
        <dbReference type="SAM" id="MobiDB-lite"/>
    </source>
</evidence>
<dbReference type="InterPro" id="IPR006629">
    <property type="entry name" value="LITAF"/>
</dbReference>
<feature type="compositionally biased region" description="Polar residues" evidence="1">
    <location>
        <begin position="7"/>
        <end position="20"/>
    </location>
</feature>
<comment type="caution">
    <text evidence="3">The sequence shown here is derived from an EMBL/GenBank/DDBJ whole genome shotgun (WGS) entry which is preliminary data.</text>
</comment>
<name>A0A8K0WUE8_9HYPO</name>
<evidence type="ECO:0000313" key="4">
    <source>
        <dbReference type="Proteomes" id="UP000813444"/>
    </source>
</evidence>
<organism evidence="3 4">
    <name type="scientific">Stachybotrys elegans</name>
    <dbReference type="NCBI Taxonomy" id="80388"/>
    <lineage>
        <taxon>Eukaryota</taxon>
        <taxon>Fungi</taxon>
        <taxon>Dikarya</taxon>
        <taxon>Ascomycota</taxon>
        <taxon>Pezizomycotina</taxon>
        <taxon>Sordariomycetes</taxon>
        <taxon>Hypocreomycetidae</taxon>
        <taxon>Hypocreales</taxon>
        <taxon>Stachybotryaceae</taxon>
        <taxon>Stachybotrys</taxon>
    </lineage>
</organism>
<proteinExistence type="predicted"/>
<dbReference type="Proteomes" id="UP000813444">
    <property type="component" value="Unassembled WGS sequence"/>
</dbReference>